<sequence>MSTISFSIAPDIAPQRLPGWYIFATWLSKQINTPITTTDFSSFEKQKQALLDGKIDFLYANPYDAGWLVREQKFIALAQPTSDVAEVTIVTKVNGEIQEVVNIPKGVNVAAADNADLRMLGAILLEPANLTKEDFTFVDVSNHILAIKALLSGKADIAMIPTKIFNGLSKTIANDLKALVSTQARDIESVAHCFVLSPQMAEFAEPIKQVLKEMKNLPNGQSILDDIGVTDWKILENKDEIAFMIDLIYALQV</sequence>
<proteinExistence type="predicted"/>
<reference evidence="1" key="1">
    <citation type="submission" date="2021-03" db="EMBL/GenBank/DDBJ databases">
        <title>Identification and antibiotic profiling of Wohlfahrtiimonas chitiniclastica, an underestimated human pathogen.</title>
        <authorList>
            <person name="Kopf A."/>
            <person name="Bunk B."/>
            <person name="Coldewey S."/>
            <person name="Gunzer F."/>
            <person name="Riedel T."/>
            <person name="Schroettner P."/>
        </authorList>
    </citation>
    <scope>NUCLEOTIDE SEQUENCE</scope>
    <source>
        <strain evidence="1">DSM 100917</strain>
    </source>
</reference>
<dbReference type="Gene3D" id="3.40.190.10">
    <property type="entry name" value="Periplasmic binding protein-like II"/>
    <property type="match status" value="2"/>
</dbReference>
<organism evidence="1 2">
    <name type="scientific">Wohlfahrtiimonas chitiniclastica</name>
    <dbReference type="NCBI Taxonomy" id="400946"/>
    <lineage>
        <taxon>Bacteria</taxon>
        <taxon>Pseudomonadati</taxon>
        <taxon>Pseudomonadota</taxon>
        <taxon>Gammaproteobacteria</taxon>
        <taxon>Cardiobacteriales</taxon>
        <taxon>Ignatzschineriaceae</taxon>
        <taxon>Wohlfahrtiimonas</taxon>
    </lineage>
</organism>
<name>A0AB35BVU8_9GAMM</name>
<gene>
    <name evidence="1" type="ORF">J7561_04015</name>
</gene>
<dbReference type="AlphaFoldDB" id="A0AB35BVU8"/>
<accession>A0AB35BVU8</accession>
<evidence type="ECO:0000313" key="1">
    <source>
        <dbReference type="EMBL" id="MBS7824369.1"/>
    </source>
</evidence>
<dbReference type="Proteomes" id="UP000680020">
    <property type="component" value="Unassembled WGS sequence"/>
</dbReference>
<evidence type="ECO:0000313" key="2">
    <source>
        <dbReference type="Proteomes" id="UP000680020"/>
    </source>
</evidence>
<protein>
    <submittedName>
        <fullName evidence="1">PhnD/SsuA/transferrin family substrate-binding protein</fullName>
    </submittedName>
</protein>
<dbReference type="Pfam" id="PF12974">
    <property type="entry name" value="Phosphonate-bd"/>
    <property type="match status" value="1"/>
</dbReference>
<dbReference type="SUPFAM" id="SSF53850">
    <property type="entry name" value="Periplasmic binding protein-like II"/>
    <property type="match status" value="1"/>
</dbReference>
<comment type="caution">
    <text evidence="1">The sequence shown here is derived from an EMBL/GenBank/DDBJ whole genome shotgun (WGS) entry which is preliminary data.</text>
</comment>
<dbReference type="GeneID" id="58264456"/>
<dbReference type="RefSeq" id="WP_063455257.1">
    <property type="nucleotide sequence ID" value="NZ_CP115969.1"/>
</dbReference>
<dbReference type="EMBL" id="JAGIBU010000002">
    <property type="protein sequence ID" value="MBS7824369.1"/>
    <property type="molecule type" value="Genomic_DNA"/>
</dbReference>